<dbReference type="PANTHER" id="PTHR31948:SF72">
    <property type="entry name" value="ZINC-FINGER HOMEODOMAIN PROTEIN 10"/>
    <property type="match status" value="1"/>
</dbReference>
<dbReference type="EMBL" id="JBJUIK010000001">
    <property type="protein sequence ID" value="KAL3537477.1"/>
    <property type="molecule type" value="Genomic_DNA"/>
</dbReference>
<organism evidence="6 7">
    <name type="scientific">Cinchona calisaya</name>
    <dbReference type="NCBI Taxonomy" id="153742"/>
    <lineage>
        <taxon>Eukaryota</taxon>
        <taxon>Viridiplantae</taxon>
        <taxon>Streptophyta</taxon>
        <taxon>Embryophyta</taxon>
        <taxon>Tracheophyta</taxon>
        <taxon>Spermatophyta</taxon>
        <taxon>Magnoliopsida</taxon>
        <taxon>eudicotyledons</taxon>
        <taxon>Gunneridae</taxon>
        <taxon>Pentapetalae</taxon>
        <taxon>asterids</taxon>
        <taxon>lamiids</taxon>
        <taxon>Gentianales</taxon>
        <taxon>Rubiaceae</taxon>
        <taxon>Cinchonoideae</taxon>
        <taxon>Cinchoneae</taxon>
        <taxon>Cinchona</taxon>
    </lineage>
</organism>
<feature type="compositionally biased region" description="Basic residues" evidence="4">
    <location>
        <begin position="131"/>
        <end position="142"/>
    </location>
</feature>
<dbReference type="PROSITE" id="PS51523">
    <property type="entry name" value="ZF_HD_DIMER"/>
    <property type="match status" value="1"/>
</dbReference>
<evidence type="ECO:0000256" key="3">
    <source>
        <dbReference type="ARBA" id="ARBA00022833"/>
    </source>
</evidence>
<dbReference type="AlphaFoldDB" id="A0ABD3B2W4"/>
<dbReference type="Proteomes" id="UP001630127">
    <property type="component" value="Unassembled WGS sequence"/>
</dbReference>
<dbReference type="Pfam" id="PF04770">
    <property type="entry name" value="ZF-HD_dimer"/>
    <property type="match status" value="1"/>
</dbReference>
<evidence type="ECO:0000259" key="5">
    <source>
        <dbReference type="PROSITE" id="PS51523"/>
    </source>
</evidence>
<feature type="domain" description="ZF-HD dimerization-type" evidence="5">
    <location>
        <begin position="50"/>
        <end position="101"/>
    </location>
</feature>
<evidence type="ECO:0000256" key="4">
    <source>
        <dbReference type="SAM" id="MobiDB-lite"/>
    </source>
</evidence>
<keyword evidence="2" id="KW-0863">Zinc-finger</keyword>
<protein>
    <recommendedName>
        <fullName evidence="5">ZF-HD dimerization-type domain-containing protein</fullName>
    </recommendedName>
</protein>
<feature type="compositionally biased region" description="Polar residues" evidence="4">
    <location>
        <begin position="20"/>
        <end position="37"/>
    </location>
</feature>
<keyword evidence="7" id="KW-1185">Reference proteome</keyword>
<evidence type="ECO:0000256" key="1">
    <source>
        <dbReference type="ARBA" id="ARBA00022723"/>
    </source>
</evidence>
<evidence type="ECO:0000313" key="7">
    <source>
        <dbReference type="Proteomes" id="UP001630127"/>
    </source>
</evidence>
<feature type="region of interest" description="Disordered" evidence="4">
    <location>
        <begin position="120"/>
        <end position="142"/>
    </location>
</feature>
<name>A0ABD3B2W4_9GENT</name>
<dbReference type="InterPro" id="IPR006456">
    <property type="entry name" value="ZF_HD_homeobox_Cys/His_dimer"/>
</dbReference>
<comment type="caution">
    <text evidence="6">The sequence shown here is derived from an EMBL/GenBank/DDBJ whole genome shotgun (WGS) entry which is preliminary data.</text>
</comment>
<accession>A0ABD3B2W4</accession>
<dbReference type="GO" id="GO:0008270">
    <property type="term" value="F:zinc ion binding"/>
    <property type="evidence" value="ECO:0007669"/>
    <property type="project" value="UniProtKB-KW"/>
</dbReference>
<dbReference type="PANTHER" id="PTHR31948">
    <property type="entry name" value="ZINC-FINGER HOMEODOMAIN PROTEIN 2"/>
    <property type="match status" value="1"/>
</dbReference>
<dbReference type="NCBIfam" id="TIGR01566">
    <property type="entry name" value="ZF_HD_prot_N"/>
    <property type="match status" value="1"/>
</dbReference>
<evidence type="ECO:0000313" key="6">
    <source>
        <dbReference type="EMBL" id="KAL3537477.1"/>
    </source>
</evidence>
<keyword evidence="1" id="KW-0479">Metal-binding</keyword>
<evidence type="ECO:0000256" key="2">
    <source>
        <dbReference type="ARBA" id="ARBA00022771"/>
    </source>
</evidence>
<sequence length="142" mass="16118">MDSISNPINTRDSDTDHNTPPHSQPINPFPFTNRTSHSHQLPAPLVAVTYKECLKNHAANIGLHALDGCAEYMPSPNANPTDPSSIKCDSCGCHRNFHRLEFYNYSPHIITMSQTVLNFRHPEDPLPNPLRRSRHHHTRQQP</sequence>
<gene>
    <name evidence="6" type="ORF">ACH5RR_000843</name>
</gene>
<reference evidence="6 7" key="1">
    <citation type="submission" date="2024-11" db="EMBL/GenBank/DDBJ databases">
        <title>A near-complete genome assembly of Cinchona calisaya.</title>
        <authorList>
            <person name="Lian D.C."/>
            <person name="Zhao X.W."/>
            <person name="Wei L."/>
        </authorList>
    </citation>
    <scope>NUCLEOTIDE SEQUENCE [LARGE SCALE GENOMIC DNA]</scope>
    <source>
        <tissue evidence="6">Nenye</tissue>
    </source>
</reference>
<keyword evidence="3" id="KW-0862">Zinc</keyword>
<feature type="region of interest" description="Disordered" evidence="4">
    <location>
        <begin position="1"/>
        <end position="37"/>
    </location>
</feature>
<feature type="compositionally biased region" description="Polar residues" evidence="4">
    <location>
        <begin position="1"/>
        <end position="10"/>
    </location>
</feature>
<proteinExistence type="predicted"/>